<evidence type="ECO:0000313" key="7">
    <source>
        <dbReference type="EMBL" id="SVA65073.1"/>
    </source>
</evidence>
<accession>A0A381XLB9</accession>
<dbReference type="InterPro" id="IPR020568">
    <property type="entry name" value="Ribosomal_Su5_D2-typ_SF"/>
</dbReference>
<evidence type="ECO:0008006" key="8">
    <source>
        <dbReference type="Google" id="ProtNLM"/>
    </source>
</evidence>
<dbReference type="InterPro" id="IPR020575">
    <property type="entry name" value="Hsp90_N"/>
</dbReference>
<dbReference type="Gene3D" id="3.40.50.11260">
    <property type="match status" value="1"/>
</dbReference>
<protein>
    <recommendedName>
        <fullName evidence="8">Molecular chaperone HtpG</fullName>
    </recommendedName>
</protein>
<dbReference type="PANTHER" id="PTHR11528">
    <property type="entry name" value="HEAT SHOCK PROTEIN 90 FAMILY MEMBER"/>
    <property type="match status" value="1"/>
</dbReference>
<dbReference type="Gene3D" id="1.20.120.790">
    <property type="entry name" value="Heat shock protein 90, C-terminal domain"/>
    <property type="match status" value="1"/>
</dbReference>
<comment type="similarity">
    <text evidence="1">Belongs to the heat shock protein 90 family.</text>
</comment>
<dbReference type="GO" id="GO:0016887">
    <property type="term" value="F:ATP hydrolysis activity"/>
    <property type="evidence" value="ECO:0007669"/>
    <property type="project" value="InterPro"/>
</dbReference>
<keyword evidence="4" id="KW-0067">ATP-binding</keyword>
<proteinExistence type="inferred from homology"/>
<organism evidence="7">
    <name type="scientific">marine metagenome</name>
    <dbReference type="NCBI Taxonomy" id="408172"/>
    <lineage>
        <taxon>unclassified sequences</taxon>
        <taxon>metagenomes</taxon>
        <taxon>ecological metagenomes</taxon>
    </lineage>
</organism>
<dbReference type="InterPro" id="IPR001404">
    <property type="entry name" value="Hsp90_fam"/>
</dbReference>
<dbReference type="FunFam" id="3.30.230.80:FF:000002">
    <property type="entry name" value="Molecular chaperone HtpG"/>
    <property type="match status" value="1"/>
</dbReference>
<dbReference type="SUPFAM" id="SSF54211">
    <property type="entry name" value="Ribosomal protein S5 domain 2-like"/>
    <property type="match status" value="1"/>
</dbReference>
<dbReference type="GO" id="GO:0140662">
    <property type="term" value="F:ATP-dependent protein folding chaperone"/>
    <property type="evidence" value="ECO:0007669"/>
    <property type="project" value="InterPro"/>
</dbReference>
<name>A0A381XLB9_9ZZZZ</name>
<evidence type="ECO:0000256" key="1">
    <source>
        <dbReference type="ARBA" id="ARBA00008239"/>
    </source>
</evidence>
<dbReference type="AlphaFoldDB" id="A0A381XLB9"/>
<dbReference type="HAMAP" id="MF_00505">
    <property type="entry name" value="HSP90"/>
    <property type="match status" value="1"/>
</dbReference>
<dbReference type="GO" id="GO:0005524">
    <property type="term" value="F:ATP binding"/>
    <property type="evidence" value="ECO:0007669"/>
    <property type="project" value="UniProtKB-KW"/>
</dbReference>
<evidence type="ECO:0000256" key="5">
    <source>
        <dbReference type="ARBA" id="ARBA00023016"/>
    </source>
</evidence>
<dbReference type="SUPFAM" id="SSF110942">
    <property type="entry name" value="HSP90 C-terminal domain"/>
    <property type="match status" value="1"/>
</dbReference>
<sequence>GVGFYSVFLVAEKVELLTRKAGQESETGVRWVSDGSGEYTIENTTRVERGTEITLHLRKEDKEFAEGYRLRNIIGKYSDHISLPIKMLSSDEKRKEEWETVNKGAALWSRPKTEITEEEYKQFYTNISYDNEAPLVTLHNRVEGNLEYISLLFIPSKAPFDLWDREQRHGINLYVRRIFILDDAKYLMPSYLRFVRGVVDAADLPLNVSREFLQNNKDIDRIRTASVKKILNELKRIAEKNPDSYVQFWKEFGKVLKEGMVEDHENQKTLAELLRFCTTHDDEETQTVSLADYVKRMPMKQKGIYFITADSYAAASTSPHLEIFRKNEIEVLLLTDPVDEWLVTSLSDYEEKPLKSIAKGALDLDEFATDDQKKAAEEKGKDLTGLVEKIQAVLSDRVKEVRVSHRLTDSPACLVADEHDLGGNLERILQAMGQDAPDAKPIMEINADHPLIKQLAPGHERLEEWSMVLFDQAALSEGARLSEPAAYVKRVNALLTRASLLTT</sequence>
<evidence type="ECO:0000256" key="3">
    <source>
        <dbReference type="ARBA" id="ARBA00022741"/>
    </source>
</evidence>
<dbReference type="EMBL" id="UINC01015459">
    <property type="protein sequence ID" value="SVA65073.1"/>
    <property type="molecule type" value="Genomic_DNA"/>
</dbReference>
<dbReference type="GO" id="GO:0051082">
    <property type="term" value="F:unfolded protein binding"/>
    <property type="evidence" value="ECO:0007669"/>
    <property type="project" value="InterPro"/>
</dbReference>
<dbReference type="Pfam" id="PF00183">
    <property type="entry name" value="HSP90"/>
    <property type="match status" value="1"/>
</dbReference>
<reference evidence="7" key="1">
    <citation type="submission" date="2018-05" db="EMBL/GenBank/DDBJ databases">
        <authorList>
            <person name="Lanie J.A."/>
            <person name="Ng W.-L."/>
            <person name="Kazmierczak K.M."/>
            <person name="Andrzejewski T.M."/>
            <person name="Davidsen T.M."/>
            <person name="Wayne K.J."/>
            <person name="Tettelin H."/>
            <person name="Glass J.I."/>
            <person name="Rusch D."/>
            <person name="Podicherti R."/>
            <person name="Tsui H.-C.T."/>
            <person name="Winkler M.E."/>
        </authorList>
    </citation>
    <scope>NUCLEOTIDE SEQUENCE</scope>
</reference>
<evidence type="ECO:0000256" key="6">
    <source>
        <dbReference type="ARBA" id="ARBA00023186"/>
    </source>
</evidence>
<keyword evidence="6" id="KW-0143">Chaperone</keyword>
<evidence type="ECO:0000256" key="2">
    <source>
        <dbReference type="ARBA" id="ARBA00022490"/>
    </source>
</evidence>
<dbReference type="Gene3D" id="3.30.230.80">
    <property type="match status" value="1"/>
</dbReference>
<feature type="non-terminal residue" evidence="7">
    <location>
        <position position="1"/>
    </location>
</feature>
<gene>
    <name evidence="7" type="ORF">METZ01_LOCUS117927</name>
</gene>
<dbReference type="PRINTS" id="PR00775">
    <property type="entry name" value="HEATSHOCK90"/>
</dbReference>
<dbReference type="SUPFAM" id="SSF55874">
    <property type="entry name" value="ATPase domain of HSP90 chaperone/DNA topoisomerase II/histidine kinase"/>
    <property type="match status" value="1"/>
</dbReference>
<keyword evidence="2" id="KW-0963">Cytoplasm</keyword>
<dbReference type="InterPro" id="IPR037196">
    <property type="entry name" value="HSP90_C"/>
</dbReference>
<dbReference type="Gene3D" id="3.30.565.10">
    <property type="entry name" value="Histidine kinase-like ATPase, C-terminal domain"/>
    <property type="match status" value="1"/>
</dbReference>
<evidence type="ECO:0000256" key="4">
    <source>
        <dbReference type="ARBA" id="ARBA00022840"/>
    </source>
</evidence>
<dbReference type="PIRSF" id="PIRSF002583">
    <property type="entry name" value="Hsp90"/>
    <property type="match status" value="1"/>
</dbReference>
<dbReference type="NCBIfam" id="NF003555">
    <property type="entry name" value="PRK05218.1"/>
    <property type="match status" value="1"/>
</dbReference>
<keyword evidence="5" id="KW-0346">Stress response</keyword>
<dbReference type="InterPro" id="IPR036890">
    <property type="entry name" value="HATPase_C_sf"/>
</dbReference>
<keyword evidence="3" id="KW-0547">Nucleotide-binding</keyword>